<accession>A7GXR2</accession>
<proteinExistence type="predicted"/>
<dbReference type="HOGENOM" id="CLU_1052453_0_0_7"/>
<dbReference type="KEGG" id="ccv:CCV52592_1577"/>
<dbReference type="EMBL" id="CP000767">
    <property type="protein sequence ID" value="EAU00652.1"/>
    <property type="molecule type" value="Genomic_DNA"/>
</dbReference>
<sequence>MRRQNIDFLELMNFFLDAIYKDAKESSNAVIFDYDPSYPRRYDIDATNTIKAIENLTKIFLYSQTKAKILIGFKLVNYSSSQIHFNVTIRCDKTPNQTDERLLNKAKEYALATGANIEIPKDNEFLLQIKAALAGNFRGKNSLELQNEVIKKYSAVIAYENEAGFHILSNQLKFVGINVRPTSDYQSLKRHVTDAIFKPDIVFISKAFLNDEAEFEELLKFKKLKNFCIVAICEDDENFGKNAGEVIILRQPYTYDVLRAVLDMCYAVKLGAKRG</sequence>
<protein>
    <submittedName>
        <fullName evidence="1">Uncharacterized protein</fullName>
    </submittedName>
</protein>
<evidence type="ECO:0000313" key="1">
    <source>
        <dbReference type="EMBL" id="EAU00652.1"/>
    </source>
</evidence>
<dbReference type="OrthoDB" id="5363045at2"/>
<gene>
    <name evidence="1" type="ORF">CCV52592_1577</name>
</gene>
<evidence type="ECO:0000313" key="2">
    <source>
        <dbReference type="Proteomes" id="UP000006380"/>
    </source>
</evidence>
<reference evidence="1" key="1">
    <citation type="submission" date="2016-07" db="EMBL/GenBank/DDBJ databases">
        <title>Comparative genomics of the Campylobacter concisus group.</title>
        <authorList>
            <person name="Miller W.G."/>
            <person name="Yee E."/>
            <person name="Chapman M.H."/>
            <person name="Huynh S."/>
            <person name="Bono J.L."/>
            <person name="On S.L.W."/>
            <person name="StLeger J."/>
            <person name="Foster G."/>
            <person name="Parker C.T."/>
        </authorList>
    </citation>
    <scope>NUCLEOTIDE SEQUENCE</scope>
    <source>
        <strain evidence="1">525.92</strain>
    </source>
</reference>
<dbReference type="STRING" id="360105.CCV52592_1577"/>
<keyword evidence="2" id="KW-1185">Reference proteome</keyword>
<dbReference type="Proteomes" id="UP000006380">
    <property type="component" value="Chromosome"/>
</dbReference>
<name>A7GXR2_CAMC5</name>
<dbReference type="AlphaFoldDB" id="A7GXR2"/>
<organism evidence="1 2">
    <name type="scientific">Campylobacter curvus (strain 525.92)</name>
    <dbReference type="NCBI Taxonomy" id="360105"/>
    <lineage>
        <taxon>Bacteria</taxon>
        <taxon>Pseudomonadati</taxon>
        <taxon>Campylobacterota</taxon>
        <taxon>Epsilonproteobacteria</taxon>
        <taxon>Campylobacterales</taxon>
        <taxon>Campylobacteraceae</taxon>
        <taxon>Campylobacter</taxon>
    </lineage>
</organism>
<dbReference type="RefSeq" id="WP_011992130.1">
    <property type="nucleotide sequence ID" value="NC_009715.2"/>
</dbReference>